<dbReference type="Pfam" id="PF00920">
    <property type="entry name" value="ILVD_EDD_N"/>
    <property type="match status" value="1"/>
</dbReference>
<feature type="domain" description="Dihydroxy-acid/6-phosphogluconate dehydratase C-terminal" evidence="18">
    <location>
        <begin position="391"/>
        <end position="580"/>
    </location>
</feature>
<comment type="catalytic activity">
    <reaction evidence="11">
        <text>(2R)-2,3-dihydroxy-3-methylbutanoate = 3-methyl-2-oxobutanoate + H2O</text>
        <dbReference type="Rhea" id="RHEA:24809"/>
        <dbReference type="ChEBI" id="CHEBI:11851"/>
        <dbReference type="ChEBI" id="CHEBI:15377"/>
        <dbReference type="ChEBI" id="CHEBI:49072"/>
        <dbReference type="EC" id="4.2.1.9"/>
    </reaction>
    <physiologicalReaction direction="left-to-right" evidence="11">
        <dbReference type="Rhea" id="RHEA:24810"/>
    </physiologicalReaction>
</comment>
<dbReference type="SUPFAM" id="SSF52016">
    <property type="entry name" value="LeuD/IlvD-like"/>
    <property type="match status" value="1"/>
</dbReference>
<dbReference type="InterPro" id="IPR042096">
    <property type="entry name" value="Dihydro-acid_dehy_C"/>
</dbReference>
<dbReference type="PANTHER" id="PTHR21000:SF5">
    <property type="entry name" value="DIHYDROXY-ACID DEHYDRATASE, MITOCHONDRIAL"/>
    <property type="match status" value="1"/>
</dbReference>
<sequence length="584" mass="61986">MSSSPEIFIHKLTPRDREAPKNKALNRYSSTVTQSNTAGGGQAQLYATGLKDDDFAKAQVGVTSFGYDGNPCNLHINDFAQKVKEGVWKAGLVGYQFNTIGVSDAIPMGTAGMSFSLPSRDIIADSIETVMSAFWYDANISIPGCDKNMPGVMIAIARLNRPSLIIYGGTMKKGHGTLGSCAGREIDIGNAFECNGEYFAGKITNEERQDVIRNACPGAGACGGMFTANTMSSAIEAMGLSLPYSSCTPAEDPDKIKECLRAGAAIRVLLEKDIKPLDIMTKAAFQNAFKVVVALGGSTNAVLHLLAVAHAADVDFTLDDMQEISETTPLLANMRPSGPYIMEDLHRVGGVPAVMKYMLAQGMLDGSCLTVTGKTLAENLAEVDGFTDGQDVFRTVENPVKPSGHLTVLKGNLAPEGAVAKITGKEGLEFVGEARVFDSEEDLFLSLEENKVPKGSVVIIRYQGPKGGPGMPEMLKPTAAIIGAGLGKDVALLTDGRFSGASHGFIIGHVCPEAYVGGPIALVEDGDIVSIHAETKVLSVNVSDEEMARRKSLWQPKSPKYTKGVLRKYINNVGSASKGAITDY</sequence>
<dbReference type="FunFam" id="3.50.30.80:FF:000001">
    <property type="entry name" value="Dihydroxy-acid dehydratase"/>
    <property type="match status" value="1"/>
</dbReference>
<comment type="similarity">
    <text evidence="2">Belongs to the IlvD/Edd family.</text>
</comment>
<dbReference type="Gene3D" id="3.50.30.80">
    <property type="entry name" value="IlvD/EDD C-terminal domain-like"/>
    <property type="match status" value="1"/>
</dbReference>
<evidence type="ECO:0000256" key="15">
    <source>
        <dbReference type="ARBA" id="ARBA00034078"/>
    </source>
</evidence>
<comment type="caution">
    <text evidence="19">The sequence shown here is derived from an EMBL/GenBank/DDBJ whole genome shotgun (WGS) entry which is preliminary data.</text>
</comment>
<comment type="cofactor">
    <cofactor evidence="1">
        <name>Mg(2+)</name>
        <dbReference type="ChEBI" id="CHEBI:18420"/>
    </cofactor>
</comment>
<dbReference type="GO" id="GO:0046872">
    <property type="term" value="F:metal ion binding"/>
    <property type="evidence" value="ECO:0007669"/>
    <property type="project" value="UniProtKB-KW"/>
</dbReference>
<keyword evidence="20" id="KW-1185">Reference proteome</keyword>
<evidence type="ECO:0000256" key="8">
    <source>
        <dbReference type="ARBA" id="ARBA00023014"/>
    </source>
</evidence>
<keyword evidence="4" id="KW-0001">2Fe-2S</keyword>
<keyword evidence="3" id="KW-0028">Amino-acid biosynthesis</keyword>
<dbReference type="InterPro" id="IPR004404">
    <property type="entry name" value="DihydroxyA_deHydtase"/>
</dbReference>
<keyword evidence="8" id="KW-0411">Iron-sulfur</keyword>
<dbReference type="HAMAP" id="MF_00012">
    <property type="entry name" value="IlvD"/>
    <property type="match status" value="1"/>
</dbReference>
<reference evidence="19 20" key="1">
    <citation type="submission" date="2016-07" db="EMBL/GenBank/DDBJ databases">
        <title>Pervasive Adenine N6-methylation of Active Genes in Fungi.</title>
        <authorList>
            <consortium name="DOE Joint Genome Institute"/>
            <person name="Mondo S.J."/>
            <person name="Dannebaum R.O."/>
            <person name="Kuo R.C."/>
            <person name="Labutti K."/>
            <person name="Haridas S."/>
            <person name="Kuo A."/>
            <person name="Salamov A."/>
            <person name="Ahrendt S.R."/>
            <person name="Lipzen A."/>
            <person name="Sullivan W."/>
            <person name="Andreopoulos W.B."/>
            <person name="Clum A."/>
            <person name="Lindquist E."/>
            <person name="Daum C."/>
            <person name="Ramamoorthy G.K."/>
            <person name="Gryganskyi A."/>
            <person name="Culley D."/>
            <person name="Magnuson J.K."/>
            <person name="James T.Y."/>
            <person name="O'Malley M.A."/>
            <person name="Stajich J.E."/>
            <person name="Spatafora J.W."/>
            <person name="Visel A."/>
            <person name="Grigoriev I.V."/>
        </authorList>
    </citation>
    <scope>NUCLEOTIDE SEQUENCE [LARGE SCALE GENOMIC DNA]</scope>
    <source>
        <strain evidence="19 20">NRRL 1336</strain>
    </source>
</reference>
<evidence type="ECO:0000256" key="5">
    <source>
        <dbReference type="ARBA" id="ARBA00022723"/>
    </source>
</evidence>
<evidence type="ECO:0000256" key="10">
    <source>
        <dbReference type="ARBA" id="ARBA00023304"/>
    </source>
</evidence>
<evidence type="ECO:0000256" key="9">
    <source>
        <dbReference type="ARBA" id="ARBA00023239"/>
    </source>
</evidence>
<dbReference type="STRING" id="90262.A0A1X2HZD9"/>
<keyword evidence="10" id="KW-0100">Branched-chain amino acid biosynthesis</keyword>
<comment type="catalytic activity">
    <reaction evidence="16">
        <text>(2R,3R)-2,3-dihydroxy-3-methylpentanoate = (S)-3-methyl-2-oxopentanoate + H2O</text>
        <dbReference type="Rhea" id="RHEA:27694"/>
        <dbReference type="ChEBI" id="CHEBI:15377"/>
        <dbReference type="ChEBI" id="CHEBI:35146"/>
        <dbReference type="ChEBI" id="CHEBI:49258"/>
        <dbReference type="EC" id="4.2.1.9"/>
    </reaction>
    <physiologicalReaction direction="left-to-right" evidence="16">
        <dbReference type="Rhea" id="RHEA:27695"/>
    </physiologicalReaction>
</comment>
<keyword evidence="7" id="KW-0408">Iron</keyword>
<dbReference type="GO" id="GO:0009097">
    <property type="term" value="P:isoleucine biosynthetic process"/>
    <property type="evidence" value="ECO:0007669"/>
    <property type="project" value="UniProtKB-UniPathway"/>
</dbReference>
<dbReference type="Proteomes" id="UP000193560">
    <property type="component" value="Unassembled WGS sequence"/>
</dbReference>
<evidence type="ECO:0000259" key="17">
    <source>
        <dbReference type="Pfam" id="PF00920"/>
    </source>
</evidence>
<dbReference type="SUPFAM" id="SSF143975">
    <property type="entry name" value="IlvD/EDD N-terminal domain-like"/>
    <property type="match status" value="1"/>
</dbReference>
<proteinExistence type="inferred from homology"/>
<dbReference type="NCBIfam" id="NF002068">
    <property type="entry name" value="PRK00911.1"/>
    <property type="match status" value="1"/>
</dbReference>
<dbReference type="InterPro" id="IPR020558">
    <property type="entry name" value="DiOHA_6PGluconate_deHydtase_CS"/>
</dbReference>
<dbReference type="PANTHER" id="PTHR21000">
    <property type="entry name" value="DIHYDROXY-ACID DEHYDRATASE DAD"/>
    <property type="match status" value="1"/>
</dbReference>
<evidence type="ECO:0000256" key="12">
    <source>
        <dbReference type="ARBA" id="ARBA00029436"/>
    </source>
</evidence>
<evidence type="ECO:0000256" key="2">
    <source>
        <dbReference type="ARBA" id="ARBA00006486"/>
    </source>
</evidence>
<dbReference type="UniPathway" id="UPA00047">
    <property type="reaction ID" value="UER00057"/>
</dbReference>
<dbReference type="PROSITE" id="PS00886">
    <property type="entry name" value="ILVD_EDD_1"/>
    <property type="match status" value="1"/>
</dbReference>
<evidence type="ECO:0000256" key="4">
    <source>
        <dbReference type="ARBA" id="ARBA00022714"/>
    </source>
</evidence>
<dbReference type="EMBL" id="MCGE01000042">
    <property type="protein sequence ID" value="ORZ05801.1"/>
    <property type="molecule type" value="Genomic_DNA"/>
</dbReference>
<accession>A0A1X2HZD9</accession>
<protein>
    <recommendedName>
        <fullName evidence="14">dihydroxy-acid dehydratase</fullName>
        <ecNumber evidence="14">4.2.1.9</ecNumber>
    </recommendedName>
</protein>
<dbReference type="GO" id="GO:0051537">
    <property type="term" value="F:2 iron, 2 sulfur cluster binding"/>
    <property type="evidence" value="ECO:0007669"/>
    <property type="project" value="UniProtKB-KW"/>
</dbReference>
<keyword evidence="5" id="KW-0479">Metal-binding</keyword>
<dbReference type="Pfam" id="PF24877">
    <property type="entry name" value="ILV_EDD_C"/>
    <property type="match status" value="1"/>
</dbReference>
<evidence type="ECO:0000256" key="14">
    <source>
        <dbReference type="ARBA" id="ARBA00029490"/>
    </source>
</evidence>
<dbReference type="EC" id="4.2.1.9" evidence="14"/>
<evidence type="ECO:0000256" key="7">
    <source>
        <dbReference type="ARBA" id="ARBA00023004"/>
    </source>
</evidence>
<evidence type="ECO:0000313" key="19">
    <source>
        <dbReference type="EMBL" id="ORZ05801.1"/>
    </source>
</evidence>
<evidence type="ECO:0000256" key="16">
    <source>
        <dbReference type="ARBA" id="ARBA00052865"/>
    </source>
</evidence>
<evidence type="ECO:0000256" key="1">
    <source>
        <dbReference type="ARBA" id="ARBA00001946"/>
    </source>
</evidence>
<keyword evidence="6" id="KW-0460">Magnesium</keyword>
<comment type="pathway">
    <text evidence="12">Amino-acid biosynthesis; L-valine biosynthesis; L-valine from pyruvate: step 3/4.</text>
</comment>
<evidence type="ECO:0000256" key="13">
    <source>
        <dbReference type="ARBA" id="ARBA00029437"/>
    </source>
</evidence>
<gene>
    <name evidence="19" type="ORF">BCR42DRAFT_427800</name>
</gene>
<evidence type="ECO:0000256" key="6">
    <source>
        <dbReference type="ARBA" id="ARBA00022842"/>
    </source>
</evidence>
<evidence type="ECO:0000259" key="18">
    <source>
        <dbReference type="Pfam" id="PF24877"/>
    </source>
</evidence>
<dbReference type="PROSITE" id="PS00887">
    <property type="entry name" value="ILVD_EDD_2"/>
    <property type="match status" value="1"/>
</dbReference>
<dbReference type="InterPro" id="IPR000581">
    <property type="entry name" value="ILV_EDD_N"/>
</dbReference>
<dbReference type="UniPathway" id="UPA00049">
    <property type="reaction ID" value="UER00061"/>
</dbReference>
<organism evidence="19 20">
    <name type="scientific">Absidia repens</name>
    <dbReference type="NCBI Taxonomy" id="90262"/>
    <lineage>
        <taxon>Eukaryota</taxon>
        <taxon>Fungi</taxon>
        <taxon>Fungi incertae sedis</taxon>
        <taxon>Mucoromycota</taxon>
        <taxon>Mucoromycotina</taxon>
        <taxon>Mucoromycetes</taxon>
        <taxon>Mucorales</taxon>
        <taxon>Cunninghamellaceae</taxon>
        <taxon>Absidia</taxon>
    </lineage>
</organism>
<dbReference type="GO" id="GO:0009099">
    <property type="term" value="P:L-valine biosynthetic process"/>
    <property type="evidence" value="ECO:0007669"/>
    <property type="project" value="UniProtKB-UniPathway"/>
</dbReference>
<evidence type="ECO:0000256" key="11">
    <source>
        <dbReference type="ARBA" id="ARBA00029304"/>
    </source>
</evidence>
<dbReference type="InterPro" id="IPR056740">
    <property type="entry name" value="ILV_EDD_C"/>
</dbReference>
<comment type="cofactor">
    <cofactor evidence="15">
        <name>[2Fe-2S] cluster</name>
        <dbReference type="ChEBI" id="CHEBI:190135"/>
    </cofactor>
</comment>
<dbReference type="InterPro" id="IPR050165">
    <property type="entry name" value="DHAD_IlvD/Edd"/>
</dbReference>
<evidence type="ECO:0000313" key="20">
    <source>
        <dbReference type="Proteomes" id="UP000193560"/>
    </source>
</evidence>
<evidence type="ECO:0000256" key="3">
    <source>
        <dbReference type="ARBA" id="ARBA00022605"/>
    </source>
</evidence>
<feature type="domain" description="Dihydroxy-acid/6-phosphogluconate dehydratase N-terminal" evidence="17">
    <location>
        <begin position="57"/>
        <end position="379"/>
    </location>
</feature>
<comment type="pathway">
    <text evidence="13">Amino-acid biosynthesis; L-isoleucine biosynthesis; L-isoleucine from 2-oxobutanoate: step 3/4.</text>
</comment>
<dbReference type="InterPro" id="IPR037237">
    <property type="entry name" value="IlvD/EDD_N"/>
</dbReference>
<keyword evidence="9" id="KW-0456">Lyase</keyword>
<dbReference type="AlphaFoldDB" id="A0A1X2HZD9"/>
<dbReference type="OrthoDB" id="3851628at2759"/>
<name>A0A1X2HZD9_9FUNG</name>
<dbReference type="GO" id="GO:0004160">
    <property type="term" value="F:dihydroxy-acid dehydratase activity"/>
    <property type="evidence" value="ECO:0007669"/>
    <property type="project" value="UniProtKB-EC"/>
</dbReference>
<dbReference type="NCBIfam" id="TIGR00110">
    <property type="entry name" value="ilvD"/>
    <property type="match status" value="1"/>
</dbReference>